<keyword evidence="1" id="KW-0472">Membrane</keyword>
<proteinExistence type="predicted"/>
<name>A0A845B796_9PROT</name>
<dbReference type="Proteomes" id="UP000460715">
    <property type="component" value="Unassembled WGS sequence"/>
</dbReference>
<dbReference type="PANTHER" id="PTHR40394:SF2">
    <property type="entry name" value="QUINOL:CYTOCHROME C OXIDOREDUCTASE MEMBRANE PROTEIN"/>
    <property type="match status" value="1"/>
</dbReference>
<gene>
    <name evidence="2" type="ORF">E0493_04305</name>
</gene>
<evidence type="ECO:0000313" key="3">
    <source>
        <dbReference type="Proteomes" id="UP000460715"/>
    </source>
</evidence>
<reference evidence="2 3" key="1">
    <citation type="submission" date="2019-03" db="EMBL/GenBank/DDBJ databases">
        <title>Roseomonas sp. a novel Roseomonas species isolated from Sea whip Gorgonian.</title>
        <authorList>
            <person name="Li F."/>
            <person name="Pan X."/>
            <person name="Huang S."/>
            <person name="Li Z."/>
            <person name="Meng B."/>
        </authorList>
    </citation>
    <scope>NUCLEOTIDE SEQUENCE [LARGE SCALE GENOMIC DNA]</scope>
    <source>
        <strain evidence="2 3">M0104</strain>
    </source>
</reference>
<dbReference type="InterPro" id="IPR021776">
    <property type="entry name" value="ActD"/>
</dbReference>
<evidence type="ECO:0000313" key="2">
    <source>
        <dbReference type="EMBL" id="MXP62575.1"/>
    </source>
</evidence>
<sequence length="172" mass="18526">MTALLLAEFRDPETLITAARRARDAGWKGLDAHTPFAVPELVEALGLPPARIRPIMLAAGAAAAVLTFAMCWYSAVIDYPLNLGGRPLNSWPTFMVLCFEAAVLAAALAGFIAFFALSGLPRLHHPLFAARDFERASQDAFFLAVQDPKVDAERLALLLDGLGPVAVREVAR</sequence>
<dbReference type="PANTHER" id="PTHR40394">
    <property type="entry name" value="LIPOPROTEIN-RELATED"/>
    <property type="match status" value="1"/>
</dbReference>
<accession>A0A845B796</accession>
<evidence type="ECO:0000256" key="1">
    <source>
        <dbReference type="SAM" id="Phobius"/>
    </source>
</evidence>
<protein>
    <submittedName>
        <fullName evidence="2">DUF3341 domain-containing protein</fullName>
    </submittedName>
</protein>
<dbReference type="AlphaFoldDB" id="A0A845B796"/>
<dbReference type="OrthoDB" id="9792475at2"/>
<keyword evidence="1" id="KW-1133">Transmembrane helix</keyword>
<dbReference type="RefSeq" id="WP_160935704.1">
    <property type="nucleotide sequence ID" value="NZ_SNVJ01000003.1"/>
</dbReference>
<feature type="transmembrane region" description="Helical" evidence="1">
    <location>
        <begin position="55"/>
        <end position="75"/>
    </location>
</feature>
<keyword evidence="1" id="KW-0812">Transmembrane</keyword>
<organism evidence="2 3">
    <name type="scientific">Teichococcus coralli</name>
    <dbReference type="NCBI Taxonomy" id="2545983"/>
    <lineage>
        <taxon>Bacteria</taxon>
        <taxon>Pseudomonadati</taxon>
        <taxon>Pseudomonadota</taxon>
        <taxon>Alphaproteobacteria</taxon>
        <taxon>Acetobacterales</taxon>
        <taxon>Roseomonadaceae</taxon>
        <taxon>Roseomonas</taxon>
    </lineage>
</organism>
<comment type="caution">
    <text evidence="2">The sequence shown here is derived from an EMBL/GenBank/DDBJ whole genome shotgun (WGS) entry which is preliminary data.</text>
</comment>
<feature type="transmembrane region" description="Helical" evidence="1">
    <location>
        <begin position="91"/>
        <end position="117"/>
    </location>
</feature>
<keyword evidence="3" id="KW-1185">Reference proteome</keyword>
<dbReference type="EMBL" id="SNVJ01000003">
    <property type="protein sequence ID" value="MXP62575.1"/>
    <property type="molecule type" value="Genomic_DNA"/>
</dbReference>
<dbReference type="Pfam" id="PF11821">
    <property type="entry name" value="ActD"/>
    <property type="match status" value="1"/>
</dbReference>